<dbReference type="AlphaFoldDB" id="A0A0K1Q6Q6"/>
<dbReference type="Pfam" id="PF09335">
    <property type="entry name" value="VTT_dom"/>
    <property type="match status" value="1"/>
</dbReference>
<keyword evidence="2 6" id="KW-1003">Cell membrane</keyword>
<evidence type="ECO:0000259" key="7">
    <source>
        <dbReference type="Pfam" id="PF09335"/>
    </source>
</evidence>
<evidence type="ECO:0000256" key="6">
    <source>
        <dbReference type="RuleBase" id="RU366058"/>
    </source>
</evidence>
<dbReference type="KEGG" id="llu:AKJ09_08179"/>
<proteinExistence type="inferred from homology"/>
<evidence type="ECO:0000256" key="4">
    <source>
        <dbReference type="ARBA" id="ARBA00022989"/>
    </source>
</evidence>
<dbReference type="GO" id="GO:0005886">
    <property type="term" value="C:plasma membrane"/>
    <property type="evidence" value="ECO:0007669"/>
    <property type="project" value="UniProtKB-SubCell"/>
</dbReference>
<reference evidence="8 9" key="1">
    <citation type="submission" date="2015-08" db="EMBL/GenBank/DDBJ databases">
        <authorList>
            <person name="Babu N.S."/>
            <person name="Beckwith C.J."/>
            <person name="Beseler K.G."/>
            <person name="Brison A."/>
            <person name="Carone J.V."/>
            <person name="Caskin T.P."/>
            <person name="Diamond M."/>
            <person name="Durham M.E."/>
            <person name="Foxe J.M."/>
            <person name="Go M."/>
            <person name="Henderson B.A."/>
            <person name="Jones I.B."/>
            <person name="McGettigan J.A."/>
            <person name="Micheletti S.J."/>
            <person name="Nasrallah M.E."/>
            <person name="Ortiz D."/>
            <person name="Piller C.R."/>
            <person name="Privatt S.R."/>
            <person name="Schneider S.L."/>
            <person name="Sharp S."/>
            <person name="Smith T.C."/>
            <person name="Stanton J.D."/>
            <person name="Ullery H.E."/>
            <person name="Wilson R.J."/>
            <person name="Serrano M.G."/>
            <person name="Buck G."/>
            <person name="Lee V."/>
            <person name="Wang Y."/>
            <person name="Carvalho R."/>
            <person name="Voegtly L."/>
            <person name="Shi R."/>
            <person name="Duckworth R."/>
            <person name="Johnson A."/>
            <person name="Loviza R."/>
            <person name="Walstead R."/>
            <person name="Shah Z."/>
            <person name="Kiflezghi M."/>
            <person name="Wade K."/>
            <person name="Ball S.L."/>
            <person name="Bradley K.W."/>
            <person name="Asai D.J."/>
            <person name="Bowman C.A."/>
            <person name="Russell D.A."/>
            <person name="Pope W.H."/>
            <person name="Jacobs-Sera D."/>
            <person name="Hendrix R.W."/>
            <person name="Hatfull G.F."/>
        </authorList>
    </citation>
    <scope>NUCLEOTIDE SEQUENCE [LARGE SCALE GENOMIC DNA]</scope>
    <source>
        <strain evidence="8 9">DSM 27648</strain>
    </source>
</reference>
<dbReference type="Proteomes" id="UP000064967">
    <property type="component" value="Chromosome"/>
</dbReference>
<comment type="similarity">
    <text evidence="6">Belongs to the TVP38/TMEM64 family.</text>
</comment>
<protein>
    <recommendedName>
        <fullName evidence="6">TVP38/TMEM64 family membrane protein</fullName>
    </recommendedName>
</protein>
<gene>
    <name evidence="8" type="ORF">AKJ09_08179</name>
</gene>
<keyword evidence="5 6" id="KW-0472">Membrane</keyword>
<dbReference type="InterPro" id="IPR032816">
    <property type="entry name" value="VTT_dom"/>
</dbReference>
<dbReference type="STRING" id="1391654.AKJ09_08179"/>
<evidence type="ECO:0000256" key="2">
    <source>
        <dbReference type="ARBA" id="ARBA00022475"/>
    </source>
</evidence>
<evidence type="ECO:0000256" key="5">
    <source>
        <dbReference type="ARBA" id="ARBA00023136"/>
    </source>
</evidence>
<dbReference type="EMBL" id="CP012333">
    <property type="protein sequence ID" value="AKV01516.1"/>
    <property type="molecule type" value="Genomic_DNA"/>
</dbReference>
<feature type="transmembrane region" description="Helical" evidence="6">
    <location>
        <begin position="28"/>
        <end position="46"/>
    </location>
</feature>
<feature type="transmembrane region" description="Helical" evidence="6">
    <location>
        <begin position="90"/>
        <end position="112"/>
    </location>
</feature>
<feature type="transmembrane region" description="Helical" evidence="6">
    <location>
        <begin position="58"/>
        <end position="84"/>
    </location>
</feature>
<keyword evidence="4 6" id="KW-1133">Transmembrane helix</keyword>
<feature type="transmembrane region" description="Helical" evidence="6">
    <location>
        <begin position="161"/>
        <end position="191"/>
    </location>
</feature>
<keyword evidence="9" id="KW-1185">Reference proteome</keyword>
<evidence type="ECO:0000256" key="3">
    <source>
        <dbReference type="ARBA" id="ARBA00022692"/>
    </source>
</evidence>
<accession>A0A0K1Q6Q6</accession>
<keyword evidence="3 6" id="KW-0812">Transmembrane</keyword>
<feature type="domain" description="VTT" evidence="7">
    <location>
        <begin position="75"/>
        <end position="193"/>
    </location>
</feature>
<evidence type="ECO:0000313" key="9">
    <source>
        <dbReference type="Proteomes" id="UP000064967"/>
    </source>
</evidence>
<feature type="transmembrane region" description="Helical" evidence="6">
    <location>
        <begin position="203"/>
        <end position="220"/>
    </location>
</feature>
<dbReference type="PANTHER" id="PTHR12677">
    <property type="entry name" value="GOLGI APPARATUS MEMBRANE PROTEIN TVP38-RELATED"/>
    <property type="match status" value="1"/>
</dbReference>
<evidence type="ECO:0000256" key="1">
    <source>
        <dbReference type="ARBA" id="ARBA00004651"/>
    </source>
</evidence>
<name>A0A0K1Q6Q6_9BACT</name>
<organism evidence="8 9">
    <name type="scientific">Labilithrix luteola</name>
    <dbReference type="NCBI Taxonomy" id="1391654"/>
    <lineage>
        <taxon>Bacteria</taxon>
        <taxon>Pseudomonadati</taxon>
        <taxon>Myxococcota</taxon>
        <taxon>Polyangia</taxon>
        <taxon>Polyangiales</taxon>
        <taxon>Labilitrichaceae</taxon>
        <taxon>Labilithrix</taxon>
    </lineage>
</organism>
<dbReference type="PANTHER" id="PTHR12677:SF59">
    <property type="entry name" value="GOLGI APPARATUS MEMBRANE PROTEIN TVP38-RELATED"/>
    <property type="match status" value="1"/>
</dbReference>
<sequence length="246" mass="26486">MGTSVVFGLFLANATTMAREIRHQGLRRVAGGVLLAAFVAFLWLVWNRGLLTSWQEHANPFVFFSAMAVLPIVGVPVSPLYVVAGVTFDTWIGLLGSLAALAVNLALSFWIARSGLRPHLLRLMTRTGRALPDLENKPDNALRFALFMKLAPGLPLSFKHYVIALAGVPFSVYFAVSFVVSGFYTAALVVLGESLLHHEIRRALVVAGVLVALTLLITSLQRRRRAAGGASDSPSAFDGTAGRETS</sequence>
<evidence type="ECO:0000313" key="8">
    <source>
        <dbReference type="EMBL" id="AKV01516.1"/>
    </source>
</evidence>
<comment type="subcellular location">
    <subcellularLocation>
        <location evidence="1 6">Cell membrane</location>
        <topology evidence="1 6">Multi-pass membrane protein</topology>
    </subcellularLocation>
</comment>
<dbReference type="InterPro" id="IPR015414">
    <property type="entry name" value="TMEM64"/>
</dbReference>